<feature type="domain" description="SAM" evidence="2">
    <location>
        <begin position="19"/>
        <end position="71"/>
    </location>
</feature>
<protein>
    <recommendedName>
        <fullName evidence="2">SAM domain-containing protein</fullName>
    </recommendedName>
</protein>
<feature type="compositionally biased region" description="Basic and acidic residues" evidence="1">
    <location>
        <begin position="100"/>
        <end position="119"/>
    </location>
</feature>
<evidence type="ECO:0000259" key="2">
    <source>
        <dbReference type="PROSITE" id="PS50105"/>
    </source>
</evidence>
<gene>
    <name evidence="3" type="ORF">RFI_07426</name>
</gene>
<dbReference type="EMBL" id="ASPP01005895">
    <property type="protein sequence ID" value="ETO29696.1"/>
    <property type="molecule type" value="Genomic_DNA"/>
</dbReference>
<dbReference type="InterPro" id="IPR001660">
    <property type="entry name" value="SAM"/>
</dbReference>
<dbReference type="AlphaFoldDB" id="X6NUI8"/>
<keyword evidence="4" id="KW-1185">Reference proteome</keyword>
<name>X6NUI8_RETFI</name>
<dbReference type="Gene3D" id="1.10.150.50">
    <property type="entry name" value="Transcription Factor, Ets-1"/>
    <property type="match status" value="1"/>
</dbReference>
<evidence type="ECO:0000256" key="1">
    <source>
        <dbReference type="SAM" id="MobiDB-lite"/>
    </source>
</evidence>
<feature type="compositionally biased region" description="Basic and acidic residues" evidence="1">
    <location>
        <begin position="146"/>
        <end position="156"/>
    </location>
</feature>
<sequence length="156" mass="17224">MKIYQCVTNDMKNVPLKEWTVEDVLQWLSNYGAALGTPKRFEKYHQLFEENQIDGKMLQGLDRIDLANLGVEDEDAHDLFIGIRELNNIVQVPIATTAKPQDDLMNKEEEEKSDDHEKKDDDEDGGGGGGGSDDDDVGGGGAGGIEDIKDDTKVEV</sequence>
<feature type="region of interest" description="Disordered" evidence="1">
    <location>
        <begin position="94"/>
        <end position="156"/>
    </location>
</feature>
<organism evidence="3 4">
    <name type="scientific">Reticulomyxa filosa</name>
    <dbReference type="NCBI Taxonomy" id="46433"/>
    <lineage>
        <taxon>Eukaryota</taxon>
        <taxon>Sar</taxon>
        <taxon>Rhizaria</taxon>
        <taxon>Retaria</taxon>
        <taxon>Foraminifera</taxon>
        <taxon>Monothalamids</taxon>
        <taxon>Reticulomyxidae</taxon>
        <taxon>Reticulomyxa</taxon>
    </lineage>
</organism>
<dbReference type="InterPro" id="IPR013761">
    <property type="entry name" value="SAM/pointed_sf"/>
</dbReference>
<comment type="caution">
    <text evidence="3">The sequence shown here is derived from an EMBL/GenBank/DDBJ whole genome shotgun (WGS) entry which is preliminary data.</text>
</comment>
<dbReference type="PROSITE" id="PS50105">
    <property type="entry name" value="SAM_DOMAIN"/>
    <property type="match status" value="1"/>
</dbReference>
<evidence type="ECO:0000313" key="4">
    <source>
        <dbReference type="Proteomes" id="UP000023152"/>
    </source>
</evidence>
<dbReference type="OrthoDB" id="6133291at2759"/>
<dbReference type="SMART" id="SM00454">
    <property type="entry name" value="SAM"/>
    <property type="match status" value="1"/>
</dbReference>
<dbReference type="Proteomes" id="UP000023152">
    <property type="component" value="Unassembled WGS sequence"/>
</dbReference>
<evidence type="ECO:0000313" key="3">
    <source>
        <dbReference type="EMBL" id="ETO29696.1"/>
    </source>
</evidence>
<reference evidence="3 4" key="1">
    <citation type="journal article" date="2013" name="Curr. Biol.">
        <title>The Genome of the Foraminiferan Reticulomyxa filosa.</title>
        <authorList>
            <person name="Glockner G."/>
            <person name="Hulsmann N."/>
            <person name="Schleicher M."/>
            <person name="Noegel A.A."/>
            <person name="Eichinger L."/>
            <person name="Gallinger C."/>
            <person name="Pawlowski J."/>
            <person name="Sierra R."/>
            <person name="Euteneuer U."/>
            <person name="Pillet L."/>
            <person name="Moustafa A."/>
            <person name="Platzer M."/>
            <person name="Groth M."/>
            <person name="Szafranski K."/>
            <person name="Schliwa M."/>
        </authorList>
    </citation>
    <scope>NUCLEOTIDE SEQUENCE [LARGE SCALE GENOMIC DNA]</scope>
</reference>
<proteinExistence type="predicted"/>
<accession>X6NUI8</accession>
<dbReference type="SUPFAM" id="SSF47769">
    <property type="entry name" value="SAM/Pointed domain"/>
    <property type="match status" value="1"/>
</dbReference>
<dbReference type="Pfam" id="PF00536">
    <property type="entry name" value="SAM_1"/>
    <property type="match status" value="1"/>
</dbReference>